<organism evidence="2 3">
    <name type="scientific">Pristionchus fissidentatus</name>
    <dbReference type="NCBI Taxonomy" id="1538716"/>
    <lineage>
        <taxon>Eukaryota</taxon>
        <taxon>Metazoa</taxon>
        <taxon>Ecdysozoa</taxon>
        <taxon>Nematoda</taxon>
        <taxon>Chromadorea</taxon>
        <taxon>Rhabditida</taxon>
        <taxon>Rhabditina</taxon>
        <taxon>Diplogasteromorpha</taxon>
        <taxon>Diplogasteroidea</taxon>
        <taxon>Neodiplogasteridae</taxon>
        <taxon>Pristionchus</taxon>
    </lineage>
</organism>
<gene>
    <name evidence="2" type="ORF">PFISCL1PPCAC_21626</name>
</gene>
<reference evidence="2" key="1">
    <citation type="submission" date="2023-10" db="EMBL/GenBank/DDBJ databases">
        <title>Genome assembly of Pristionchus species.</title>
        <authorList>
            <person name="Yoshida K."/>
            <person name="Sommer R.J."/>
        </authorList>
    </citation>
    <scope>NUCLEOTIDE SEQUENCE</scope>
    <source>
        <strain evidence="2">RS5133</strain>
    </source>
</reference>
<dbReference type="Proteomes" id="UP001432322">
    <property type="component" value="Unassembled WGS sequence"/>
</dbReference>
<feature type="non-terminal residue" evidence="2">
    <location>
        <position position="95"/>
    </location>
</feature>
<feature type="region of interest" description="Disordered" evidence="1">
    <location>
        <begin position="1"/>
        <end position="31"/>
    </location>
</feature>
<evidence type="ECO:0000313" key="3">
    <source>
        <dbReference type="Proteomes" id="UP001432322"/>
    </source>
</evidence>
<proteinExistence type="predicted"/>
<evidence type="ECO:0000256" key="1">
    <source>
        <dbReference type="SAM" id="MobiDB-lite"/>
    </source>
</evidence>
<accession>A0AAV5WHW9</accession>
<evidence type="ECO:0000313" key="2">
    <source>
        <dbReference type="EMBL" id="GMT30329.1"/>
    </source>
</evidence>
<name>A0AAV5WHW9_9BILA</name>
<keyword evidence="3" id="KW-1185">Reference proteome</keyword>
<dbReference type="AlphaFoldDB" id="A0AAV5WHW9"/>
<comment type="caution">
    <text evidence="2">The sequence shown here is derived from an EMBL/GenBank/DDBJ whole genome shotgun (WGS) entry which is preliminary data.</text>
</comment>
<protein>
    <submittedName>
        <fullName evidence="2">Uncharacterized protein</fullName>
    </submittedName>
</protein>
<dbReference type="EMBL" id="BTSY01000005">
    <property type="protein sequence ID" value="GMT30329.1"/>
    <property type="molecule type" value="Genomic_DNA"/>
</dbReference>
<feature type="non-terminal residue" evidence="2">
    <location>
        <position position="1"/>
    </location>
</feature>
<sequence>DDSDSSLPRRVRDASPARSPINGAGVTQRFTSPPLRSLSVACQAPLPLFSRTVRVSPPLSPLDLRLTRLSPPSRSRSSLHHCTGFSICSDSIPSL</sequence>